<feature type="transmembrane region" description="Helical" evidence="9">
    <location>
        <begin position="484"/>
        <end position="507"/>
    </location>
</feature>
<evidence type="ECO:0000256" key="5">
    <source>
        <dbReference type="ARBA" id="ARBA00022741"/>
    </source>
</evidence>
<feature type="transmembrane region" description="Helical" evidence="9">
    <location>
        <begin position="519"/>
        <end position="538"/>
    </location>
</feature>
<evidence type="ECO:0000256" key="4">
    <source>
        <dbReference type="ARBA" id="ARBA00022692"/>
    </source>
</evidence>
<organism evidence="11 12">
    <name type="scientific">Clunio marinus</name>
    <dbReference type="NCBI Taxonomy" id="568069"/>
    <lineage>
        <taxon>Eukaryota</taxon>
        <taxon>Metazoa</taxon>
        <taxon>Ecdysozoa</taxon>
        <taxon>Arthropoda</taxon>
        <taxon>Hexapoda</taxon>
        <taxon>Insecta</taxon>
        <taxon>Pterygota</taxon>
        <taxon>Neoptera</taxon>
        <taxon>Endopterygota</taxon>
        <taxon>Diptera</taxon>
        <taxon>Nematocera</taxon>
        <taxon>Chironomoidea</taxon>
        <taxon>Chironomidae</taxon>
        <taxon>Clunio</taxon>
    </lineage>
</organism>
<feature type="transmembrane region" description="Helical" evidence="9">
    <location>
        <begin position="621"/>
        <end position="643"/>
    </location>
</feature>
<dbReference type="GO" id="GO:0140359">
    <property type="term" value="F:ABC-type transporter activity"/>
    <property type="evidence" value="ECO:0007669"/>
    <property type="project" value="InterPro"/>
</dbReference>
<dbReference type="InterPro" id="IPR003593">
    <property type="entry name" value="AAA+_ATPase"/>
</dbReference>
<keyword evidence="12" id="KW-1185">Reference proteome</keyword>
<accession>A0A1J1IRZ3</accession>
<evidence type="ECO:0000256" key="9">
    <source>
        <dbReference type="SAM" id="Phobius"/>
    </source>
</evidence>
<dbReference type="GO" id="GO:0005886">
    <property type="term" value="C:plasma membrane"/>
    <property type="evidence" value="ECO:0007669"/>
    <property type="project" value="TreeGrafter"/>
</dbReference>
<keyword evidence="3" id="KW-0813">Transport</keyword>
<feature type="transmembrane region" description="Helical" evidence="9">
    <location>
        <begin position="410"/>
        <end position="430"/>
    </location>
</feature>
<sequence length="649" mass="74575">MATTTPVKTTNLKIAKELNISFEGLSYSAKVGFLKRHDKKVLKNLNGEFRSRELSVILGPSGSGKSTLLNLLSGYKLKNISGVIKVNGSPRNQKHFRHLSSYVMQDSLLHPLLTIREAMRFSSNLKIGKEMDDVEKKIRINEILELLGLTDMKDVYTGKLSGGQQKRLSIALELVDNPLVIFFDEPTTGLDSSSSSQCLQLLKKLADSGRTIICTIHQPSALLFRMIDHIYAIADGQCIYQGSCKNLVPFLNELDLVCPESFNPADYLLEISTHDYGYQNGRLNEKIQHGMNQQYRKKLSINDKQTDQQQVLLLPKIETNPISICVKKAKFSSKLQIFDPKSYCNDSDLYSTSFLRQFHFLLIRMFLLISRNPSMSVMRILIHFVVAIGIGLIYNNVGDSAKNMMNNFRYVFYSVMFLMFTAFSSLQTTFPLELPVIKREHFNRWYSVRAYYVSLMIADIPIQVFCTVIYILITYFMTNQPLEFFRFAGFFSVNLLVCFVAQGFGMIVSTIFNVKWGCILGNMIICPFLLFSGFFVQLKHAHHLLHWLFHISFLKYALEGGVYTIFGFNRGKIECDDDEELNYCRYSYPNQLLRDIGMQDCPKNSTTNCDVYMYENQKADFSKVICILILFTVVFRCIAYFIMRYRLKN</sequence>
<dbReference type="EMBL" id="CVRI01000057">
    <property type="protein sequence ID" value="CRL02482.1"/>
    <property type="molecule type" value="Genomic_DNA"/>
</dbReference>
<dbReference type="Proteomes" id="UP000183832">
    <property type="component" value="Unassembled WGS sequence"/>
</dbReference>
<keyword evidence="8 9" id="KW-0472">Membrane</keyword>
<dbReference type="PROSITE" id="PS00211">
    <property type="entry name" value="ABC_TRANSPORTER_1"/>
    <property type="match status" value="1"/>
</dbReference>
<comment type="similarity">
    <text evidence="2">Belongs to the ABC transporter superfamily. ABCG family. Eye pigment precursor importer (TC 3.A.1.204) subfamily.</text>
</comment>
<evidence type="ECO:0000313" key="11">
    <source>
        <dbReference type="EMBL" id="CRL02482.1"/>
    </source>
</evidence>
<name>A0A1J1IRZ3_9DIPT</name>
<dbReference type="InterPro" id="IPR017871">
    <property type="entry name" value="ABC_transporter-like_CS"/>
</dbReference>
<dbReference type="GO" id="GO:0016887">
    <property type="term" value="F:ATP hydrolysis activity"/>
    <property type="evidence" value="ECO:0007669"/>
    <property type="project" value="InterPro"/>
</dbReference>
<evidence type="ECO:0000256" key="1">
    <source>
        <dbReference type="ARBA" id="ARBA00004141"/>
    </source>
</evidence>
<reference evidence="11 12" key="1">
    <citation type="submission" date="2015-04" db="EMBL/GenBank/DDBJ databases">
        <authorList>
            <person name="Syromyatnikov M.Y."/>
            <person name="Popov V.N."/>
        </authorList>
    </citation>
    <scope>NUCLEOTIDE SEQUENCE [LARGE SCALE GENOMIC DNA]</scope>
</reference>
<dbReference type="Pfam" id="PF01061">
    <property type="entry name" value="ABC2_membrane"/>
    <property type="match status" value="1"/>
</dbReference>
<dbReference type="InterPro" id="IPR027417">
    <property type="entry name" value="P-loop_NTPase"/>
</dbReference>
<protein>
    <submittedName>
        <fullName evidence="11">CLUMA_CG015200, isoform A</fullName>
    </submittedName>
</protein>
<dbReference type="Pfam" id="PF19055">
    <property type="entry name" value="ABC2_membrane_7"/>
    <property type="match status" value="1"/>
</dbReference>
<comment type="subcellular location">
    <subcellularLocation>
        <location evidence="1">Membrane</location>
        <topology evidence="1">Multi-pass membrane protein</topology>
    </subcellularLocation>
</comment>
<proteinExistence type="inferred from homology"/>
<dbReference type="PROSITE" id="PS50893">
    <property type="entry name" value="ABC_TRANSPORTER_2"/>
    <property type="match status" value="1"/>
</dbReference>
<dbReference type="SUPFAM" id="SSF52540">
    <property type="entry name" value="P-loop containing nucleoside triphosphate hydrolases"/>
    <property type="match status" value="1"/>
</dbReference>
<keyword evidence="4 9" id="KW-0812">Transmembrane</keyword>
<dbReference type="PANTHER" id="PTHR48041:SF133">
    <property type="entry name" value="GH24286P"/>
    <property type="match status" value="1"/>
</dbReference>
<dbReference type="Pfam" id="PF00005">
    <property type="entry name" value="ABC_tran"/>
    <property type="match status" value="1"/>
</dbReference>
<feature type="transmembrane region" description="Helical" evidence="9">
    <location>
        <begin position="380"/>
        <end position="398"/>
    </location>
</feature>
<dbReference type="SMART" id="SM00382">
    <property type="entry name" value="AAA"/>
    <property type="match status" value="1"/>
</dbReference>
<dbReference type="CDD" id="cd03213">
    <property type="entry name" value="ABCG_EPDR"/>
    <property type="match status" value="1"/>
</dbReference>
<evidence type="ECO:0000313" key="12">
    <source>
        <dbReference type="Proteomes" id="UP000183832"/>
    </source>
</evidence>
<evidence type="ECO:0000256" key="7">
    <source>
        <dbReference type="ARBA" id="ARBA00022989"/>
    </source>
</evidence>
<feature type="transmembrane region" description="Helical" evidence="9">
    <location>
        <begin position="451"/>
        <end position="478"/>
    </location>
</feature>
<dbReference type="Gene3D" id="3.40.50.300">
    <property type="entry name" value="P-loop containing nucleotide triphosphate hydrolases"/>
    <property type="match status" value="1"/>
</dbReference>
<dbReference type="InterPro" id="IPR003439">
    <property type="entry name" value="ABC_transporter-like_ATP-bd"/>
</dbReference>
<feature type="domain" description="ABC transporter" evidence="10">
    <location>
        <begin position="20"/>
        <end position="260"/>
    </location>
</feature>
<gene>
    <name evidence="11" type="ORF">CLUMA_CG015200</name>
</gene>
<evidence type="ECO:0000256" key="8">
    <source>
        <dbReference type="ARBA" id="ARBA00023136"/>
    </source>
</evidence>
<dbReference type="PANTHER" id="PTHR48041">
    <property type="entry name" value="ABC TRANSPORTER G FAMILY MEMBER 28"/>
    <property type="match status" value="1"/>
</dbReference>
<dbReference type="FunFam" id="3.40.50.300:FF:001077">
    <property type="entry name" value="Uncharacterized protein, isoform A"/>
    <property type="match status" value="1"/>
</dbReference>
<evidence type="ECO:0000256" key="3">
    <source>
        <dbReference type="ARBA" id="ARBA00022448"/>
    </source>
</evidence>
<evidence type="ECO:0000256" key="6">
    <source>
        <dbReference type="ARBA" id="ARBA00022840"/>
    </source>
</evidence>
<keyword evidence="6" id="KW-0067">ATP-binding</keyword>
<dbReference type="InterPro" id="IPR050352">
    <property type="entry name" value="ABCG_transporters"/>
</dbReference>
<dbReference type="GO" id="GO:0005524">
    <property type="term" value="F:ATP binding"/>
    <property type="evidence" value="ECO:0007669"/>
    <property type="project" value="UniProtKB-KW"/>
</dbReference>
<dbReference type="InterPro" id="IPR043926">
    <property type="entry name" value="ABCG_dom"/>
</dbReference>
<dbReference type="AlphaFoldDB" id="A0A1J1IRZ3"/>
<evidence type="ECO:0000259" key="10">
    <source>
        <dbReference type="PROSITE" id="PS50893"/>
    </source>
</evidence>
<dbReference type="STRING" id="568069.A0A1J1IRZ3"/>
<evidence type="ECO:0000256" key="2">
    <source>
        <dbReference type="ARBA" id="ARBA00005814"/>
    </source>
</evidence>
<keyword evidence="7 9" id="KW-1133">Transmembrane helix</keyword>
<dbReference type="OrthoDB" id="66620at2759"/>
<keyword evidence="5" id="KW-0547">Nucleotide-binding</keyword>
<dbReference type="InterPro" id="IPR013525">
    <property type="entry name" value="ABC2_TM"/>
</dbReference>